<dbReference type="InterPro" id="IPR058394">
    <property type="entry name" value="DUF8081"/>
</dbReference>
<feature type="domain" description="DUF8081" evidence="2">
    <location>
        <begin position="19"/>
        <end position="83"/>
    </location>
</feature>
<proteinExistence type="predicted"/>
<feature type="domain" description="PD-(D/E)XK nuclease-like" evidence="1">
    <location>
        <begin position="108"/>
        <end position="231"/>
    </location>
</feature>
<dbReference type="EMBL" id="JBHSQH010000001">
    <property type="protein sequence ID" value="MFC5971622.1"/>
    <property type="molecule type" value="Genomic_DNA"/>
</dbReference>
<protein>
    <recommendedName>
        <fullName evidence="5">Protein NO VEIN C-terminal domain-containing protein</fullName>
    </recommendedName>
</protein>
<dbReference type="Pfam" id="PF26297">
    <property type="entry name" value="DUF8081"/>
    <property type="match status" value="1"/>
</dbReference>
<dbReference type="Pfam" id="PF26295">
    <property type="entry name" value="PDDEXK_17"/>
    <property type="match status" value="1"/>
</dbReference>
<dbReference type="Proteomes" id="UP001596099">
    <property type="component" value="Unassembled WGS sequence"/>
</dbReference>
<dbReference type="InterPro" id="IPR059118">
    <property type="entry name" value="PDDEXK_dom_halobact"/>
</dbReference>
<evidence type="ECO:0000313" key="4">
    <source>
        <dbReference type="Proteomes" id="UP001596099"/>
    </source>
</evidence>
<evidence type="ECO:0008006" key="5">
    <source>
        <dbReference type="Google" id="ProtNLM"/>
    </source>
</evidence>
<keyword evidence="4" id="KW-1185">Reference proteome</keyword>
<reference evidence="3 4" key="1">
    <citation type="journal article" date="2019" name="Int. J. Syst. Evol. Microbiol.">
        <title>The Global Catalogue of Microorganisms (GCM) 10K type strain sequencing project: providing services to taxonomists for standard genome sequencing and annotation.</title>
        <authorList>
            <consortium name="The Broad Institute Genomics Platform"/>
            <consortium name="The Broad Institute Genome Sequencing Center for Infectious Disease"/>
            <person name="Wu L."/>
            <person name="Ma J."/>
        </authorList>
    </citation>
    <scope>NUCLEOTIDE SEQUENCE [LARGE SCALE GENOMIC DNA]</scope>
    <source>
        <strain evidence="3 4">CGMCC 1.12543</strain>
    </source>
</reference>
<sequence>MTWRDSWPGDPEFDDEVSVAIKPSAVRDCGVVESYAEEHGEVVQFTSVEAAREELTRHRTSAELSLQRVAPNDPAEVEWYLVSLGQHGYSADERGPPDEGWTFDPTANQYGAFGEALFTATPHGTRPLKQFVHRDLGIDDALRVRVDSSPPVVSNDAGTWHPDVAAAVRLRWGPDVQRYLFEVKTGTGELERTQEATMREHARSQARDRVVHVVADIAGLPEEYSVEFHAVG</sequence>
<comment type="caution">
    <text evidence="3">The sequence shown here is derived from an EMBL/GenBank/DDBJ whole genome shotgun (WGS) entry which is preliminary data.</text>
</comment>
<evidence type="ECO:0000259" key="1">
    <source>
        <dbReference type="Pfam" id="PF26295"/>
    </source>
</evidence>
<organism evidence="3 4">
    <name type="scientific">Halomarina salina</name>
    <dbReference type="NCBI Taxonomy" id="1872699"/>
    <lineage>
        <taxon>Archaea</taxon>
        <taxon>Methanobacteriati</taxon>
        <taxon>Methanobacteriota</taxon>
        <taxon>Stenosarchaea group</taxon>
        <taxon>Halobacteria</taxon>
        <taxon>Halobacteriales</taxon>
        <taxon>Natronomonadaceae</taxon>
        <taxon>Halomarina</taxon>
    </lineage>
</organism>
<name>A0ABD5RLZ3_9EURY</name>
<accession>A0ABD5RLZ3</accession>
<dbReference type="RefSeq" id="WP_247414512.1">
    <property type="nucleotide sequence ID" value="NZ_JALLGW010000001.1"/>
</dbReference>
<dbReference type="AlphaFoldDB" id="A0ABD5RLZ3"/>
<gene>
    <name evidence="3" type="ORF">ACFPYI_09790</name>
</gene>
<evidence type="ECO:0000313" key="3">
    <source>
        <dbReference type="EMBL" id="MFC5971622.1"/>
    </source>
</evidence>
<evidence type="ECO:0000259" key="2">
    <source>
        <dbReference type="Pfam" id="PF26297"/>
    </source>
</evidence>